<dbReference type="Proteomes" id="UP000308978">
    <property type="component" value="Unassembled WGS sequence"/>
</dbReference>
<organism evidence="1 2">
    <name type="scientific">Adlercreutzia caecimuris</name>
    <dbReference type="NCBI Taxonomy" id="671266"/>
    <lineage>
        <taxon>Bacteria</taxon>
        <taxon>Bacillati</taxon>
        <taxon>Actinomycetota</taxon>
        <taxon>Coriobacteriia</taxon>
        <taxon>Eggerthellales</taxon>
        <taxon>Eggerthellaceae</taxon>
        <taxon>Adlercreutzia</taxon>
    </lineage>
</organism>
<evidence type="ECO:0000313" key="2">
    <source>
        <dbReference type="Proteomes" id="UP000308978"/>
    </source>
</evidence>
<name>A0A4S4G467_9ACTN</name>
<evidence type="ECO:0000313" key="1">
    <source>
        <dbReference type="EMBL" id="THG37638.1"/>
    </source>
</evidence>
<reference evidence="1 2" key="1">
    <citation type="submission" date="2019-04" db="EMBL/GenBank/DDBJ databases">
        <title>Microbes associate with the intestines of laboratory mice.</title>
        <authorList>
            <person name="Navarre W."/>
            <person name="Wong E."/>
            <person name="Huang K.C."/>
            <person name="Tropini C."/>
            <person name="Ng K."/>
            <person name="Yu B."/>
        </authorList>
    </citation>
    <scope>NUCLEOTIDE SEQUENCE [LARGE SCALE GENOMIC DNA]</scope>
    <source>
        <strain evidence="1 2">NM80_B27</strain>
    </source>
</reference>
<accession>A0A4S4G467</accession>
<sequence>MLENVGEVDLEFFMAVEDDGSVSTYETVATFHVEETDEDFIIFVEEGAQEGEELEVMAALYNPAEVVEGNAGMPLVTLYALENEEQAELVEAVLHDMMEEE</sequence>
<dbReference type="RefSeq" id="WP_136433753.1">
    <property type="nucleotide sequence ID" value="NZ_CAQROT010000005.1"/>
</dbReference>
<dbReference type="EMBL" id="SSTJ01000004">
    <property type="protein sequence ID" value="THG37638.1"/>
    <property type="molecule type" value="Genomic_DNA"/>
</dbReference>
<dbReference type="AlphaFoldDB" id="A0A4S4G467"/>
<protein>
    <recommendedName>
        <fullName evidence="3">DUF1292 domain-containing protein</fullName>
    </recommendedName>
</protein>
<evidence type="ECO:0008006" key="3">
    <source>
        <dbReference type="Google" id="ProtNLM"/>
    </source>
</evidence>
<comment type="caution">
    <text evidence="1">The sequence shown here is derived from an EMBL/GenBank/DDBJ whole genome shotgun (WGS) entry which is preliminary data.</text>
</comment>
<proteinExistence type="predicted"/>
<gene>
    <name evidence="1" type="ORF">E5986_04510</name>
</gene>